<keyword evidence="2" id="KW-0808">Transferase</keyword>
<dbReference type="GO" id="GO:0046872">
    <property type="term" value="F:metal ion binding"/>
    <property type="evidence" value="ECO:0007669"/>
    <property type="project" value="UniProtKB-KW"/>
</dbReference>
<sequence length="245" mass="26843">MSKVVITCALTGVAADRRQCPAIPYTPEEIAEEARRAYEAGAAIVHIHAREDDGKPSHRVEVYREIMERTRAKCPVILNFSTGAVGIPADQRVAHIRDLKPEIGALNMGSMNYAKFSAARREFVFDHVFANPFKDILLFVETMKQGGVKPELECFDTGHIRNAEPLMELGLLDDPIQFSLILGVLGGAPPTAQTLAFMATLLPPRAHWEVIGISHNQWELVAAALSLGGSIRVGLEDNFYLSPGV</sequence>
<proteinExistence type="predicted"/>
<evidence type="ECO:0000256" key="4">
    <source>
        <dbReference type="ARBA" id="ARBA00022833"/>
    </source>
</evidence>
<dbReference type="EMBL" id="VGJX01000233">
    <property type="protein sequence ID" value="MBM3274496.1"/>
    <property type="molecule type" value="Genomic_DNA"/>
</dbReference>
<dbReference type="PANTHER" id="PTHR37418:SF2">
    <property type="entry name" value="3-KETO-5-AMINOHEXANOATE CLEAVAGE ENZYME"/>
    <property type="match status" value="1"/>
</dbReference>
<dbReference type="GO" id="GO:0043720">
    <property type="term" value="F:3-keto-5-aminohexanoate cleavage activity"/>
    <property type="evidence" value="ECO:0007669"/>
    <property type="project" value="InterPro"/>
</dbReference>
<protein>
    <submittedName>
        <fullName evidence="5">3-keto-5-aminohexanoate cleavage protein</fullName>
    </submittedName>
</protein>
<evidence type="ECO:0000256" key="3">
    <source>
        <dbReference type="ARBA" id="ARBA00022723"/>
    </source>
</evidence>
<comment type="cofactor">
    <cofactor evidence="1">
        <name>Zn(2+)</name>
        <dbReference type="ChEBI" id="CHEBI:29105"/>
    </cofactor>
</comment>
<dbReference type="InterPro" id="IPR013785">
    <property type="entry name" value="Aldolase_TIM"/>
</dbReference>
<comment type="caution">
    <text evidence="5">The sequence shown here is derived from an EMBL/GenBank/DDBJ whole genome shotgun (WGS) entry which is preliminary data.</text>
</comment>
<dbReference type="Proteomes" id="UP000703893">
    <property type="component" value="Unassembled WGS sequence"/>
</dbReference>
<evidence type="ECO:0000256" key="2">
    <source>
        <dbReference type="ARBA" id="ARBA00022679"/>
    </source>
</evidence>
<accession>A0A937X1X5</accession>
<dbReference type="Pfam" id="PF05853">
    <property type="entry name" value="BKACE"/>
    <property type="match status" value="1"/>
</dbReference>
<reference evidence="5 6" key="1">
    <citation type="submission" date="2019-03" db="EMBL/GenBank/DDBJ databases">
        <title>Lake Tanganyika Metagenome-Assembled Genomes (MAGs).</title>
        <authorList>
            <person name="Tran P."/>
        </authorList>
    </citation>
    <scope>NUCLEOTIDE SEQUENCE [LARGE SCALE GENOMIC DNA]</scope>
    <source>
        <strain evidence="5">K_DeepCast_65m_m2_236</strain>
    </source>
</reference>
<feature type="non-terminal residue" evidence="5">
    <location>
        <position position="245"/>
    </location>
</feature>
<keyword evidence="3" id="KW-0479">Metal-binding</keyword>
<evidence type="ECO:0000313" key="5">
    <source>
        <dbReference type="EMBL" id="MBM3274496.1"/>
    </source>
</evidence>
<gene>
    <name evidence="5" type="ORF">FJZ00_05055</name>
</gene>
<name>A0A937X1X5_9BACT</name>
<dbReference type="Gene3D" id="3.20.20.70">
    <property type="entry name" value="Aldolase class I"/>
    <property type="match status" value="1"/>
</dbReference>
<dbReference type="AlphaFoldDB" id="A0A937X1X5"/>
<organism evidence="5 6">
    <name type="scientific">Candidatus Tanganyikabacteria bacterium</name>
    <dbReference type="NCBI Taxonomy" id="2961651"/>
    <lineage>
        <taxon>Bacteria</taxon>
        <taxon>Bacillati</taxon>
        <taxon>Candidatus Sericytochromatia</taxon>
        <taxon>Candidatus Tanganyikabacteria</taxon>
    </lineage>
</organism>
<evidence type="ECO:0000313" key="6">
    <source>
        <dbReference type="Proteomes" id="UP000703893"/>
    </source>
</evidence>
<keyword evidence="4" id="KW-0862">Zinc</keyword>
<evidence type="ECO:0000256" key="1">
    <source>
        <dbReference type="ARBA" id="ARBA00001947"/>
    </source>
</evidence>
<dbReference type="PANTHER" id="PTHR37418">
    <property type="entry name" value="3-KETO-5-AMINOHEXANOATE CLEAVAGE ENZYME-RELATED"/>
    <property type="match status" value="1"/>
</dbReference>
<dbReference type="InterPro" id="IPR008567">
    <property type="entry name" value="BKACE"/>
</dbReference>